<dbReference type="Proteomes" id="UP000680067">
    <property type="component" value="Unassembled WGS sequence"/>
</dbReference>
<dbReference type="EMBL" id="JAGSPN010000002">
    <property type="protein sequence ID" value="MBR7781336.1"/>
    <property type="molecule type" value="Genomic_DNA"/>
</dbReference>
<dbReference type="GO" id="GO:0016787">
    <property type="term" value="F:hydrolase activity"/>
    <property type="evidence" value="ECO:0007669"/>
    <property type="project" value="UniProtKB-KW"/>
</dbReference>
<dbReference type="Pfam" id="PF00293">
    <property type="entry name" value="NUDIX"/>
    <property type="match status" value="1"/>
</dbReference>
<keyword evidence="5" id="KW-1185">Reference proteome</keyword>
<dbReference type="PROSITE" id="PS00893">
    <property type="entry name" value="NUDIX_BOX"/>
    <property type="match status" value="1"/>
</dbReference>
<evidence type="ECO:0000256" key="2">
    <source>
        <dbReference type="ARBA" id="ARBA00022801"/>
    </source>
</evidence>
<name>A0A941DNP5_9BURK</name>
<dbReference type="PANTHER" id="PTHR43222">
    <property type="entry name" value="NUDIX HYDROLASE 23"/>
    <property type="match status" value="1"/>
</dbReference>
<dbReference type="Gene3D" id="2.20.70.10">
    <property type="match status" value="1"/>
</dbReference>
<dbReference type="RefSeq" id="WP_212686701.1">
    <property type="nucleotide sequence ID" value="NZ_JAGSPN010000002.1"/>
</dbReference>
<dbReference type="InterPro" id="IPR020084">
    <property type="entry name" value="NUDIX_hydrolase_CS"/>
</dbReference>
<feature type="domain" description="Nudix hydrolase" evidence="3">
    <location>
        <begin position="37"/>
        <end position="163"/>
    </location>
</feature>
<protein>
    <submittedName>
        <fullName evidence="4">NUDIX hydrolase</fullName>
    </submittedName>
</protein>
<comment type="caution">
    <text evidence="4">The sequence shown here is derived from an EMBL/GenBank/DDBJ whole genome shotgun (WGS) entry which is preliminary data.</text>
</comment>
<dbReference type="SUPFAM" id="SSF55811">
    <property type="entry name" value="Nudix"/>
    <property type="match status" value="1"/>
</dbReference>
<dbReference type="PANTHER" id="PTHR43222:SF2">
    <property type="entry name" value="NUDIX HYDROLASE 23, CHLOROPLASTIC"/>
    <property type="match status" value="1"/>
</dbReference>
<dbReference type="InterPro" id="IPR015797">
    <property type="entry name" value="NUDIX_hydrolase-like_dom_sf"/>
</dbReference>
<comment type="cofactor">
    <cofactor evidence="1">
        <name>Mg(2+)</name>
        <dbReference type="ChEBI" id="CHEBI:18420"/>
    </cofactor>
</comment>
<accession>A0A941DNP5</accession>
<dbReference type="InterPro" id="IPR000086">
    <property type="entry name" value="NUDIX_hydrolase_dom"/>
</dbReference>
<dbReference type="Gene3D" id="3.90.79.10">
    <property type="entry name" value="Nucleoside Triphosphate Pyrophosphohydrolase"/>
    <property type="match status" value="1"/>
</dbReference>
<evidence type="ECO:0000259" key="3">
    <source>
        <dbReference type="PROSITE" id="PS51462"/>
    </source>
</evidence>
<dbReference type="CDD" id="cd04511">
    <property type="entry name" value="NUDIX_Hydrolase"/>
    <property type="match status" value="1"/>
</dbReference>
<evidence type="ECO:0000256" key="1">
    <source>
        <dbReference type="ARBA" id="ARBA00001946"/>
    </source>
</evidence>
<evidence type="ECO:0000313" key="4">
    <source>
        <dbReference type="EMBL" id="MBR7781336.1"/>
    </source>
</evidence>
<dbReference type="PROSITE" id="PS51462">
    <property type="entry name" value="NUDIX"/>
    <property type="match status" value="1"/>
</dbReference>
<dbReference type="Pfam" id="PF14803">
    <property type="entry name" value="Zn_ribbon_Nudix"/>
    <property type="match status" value="1"/>
</dbReference>
<proteinExistence type="predicted"/>
<dbReference type="InterPro" id="IPR029401">
    <property type="entry name" value="Nudix_N"/>
</dbReference>
<gene>
    <name evidence="4" type="ORF">KDM89_04205</name>
</gene>
<dbReference type="AlphaFoldDB" id="A0A941DNP5"/>
<reference evidence="4" key="1">
    <citation type="submission" date="2021-04" db="EMBL/GenBank/DDBJ databases">
        <title>novel species isolated from subtropical streams in China.</title>
        <authorList>
            <person name="Lu H."/>
        </authorList>
    </citation>
    <scope>NUCLEOTIDE SEQUENCE</scope>
    <source>
        <strain evidence="4">LFS511W</strain>
    </source>
</reference>
<keyword evidence="2 4" id="KW-0378">Hydrolase</keyword>
<sequence>MKFCSECATPVIVTIPPDDTRERFVCPACHTVHYQNPKMVVGSIPVWEDDGITKILLCRRAIEPRYGYWTLPAGFMENKETSGEAASRETEEEAGADIQRHALFAILNVPHVHQVHLFYRATLLNLNYAAGTESLEVKLFTEQEIPWEDIAFPTVSETLRLFFSDHARVKAGGSYQVHEHDITRPMRSCD</sequence>
<evidence type="ECO:0000313" key="5">
    <source>
        <dbReference type="Proteomes" id="UP000680067"/>
    </source>
</evidence>
<organism evidence="4 5">
    <name type="scientific">Undibacterium luofuense</name>
    <dbReference type="NCBI Taxonomy" id="2828733"/>
    <lineage>
        <taxon>Bacteria</taxon>
        <taxon>Pseudomonadati</taxon>
        <taxon>Pseudomonadota</taxon>
        <taxon>Betaproteobacteria</taxon>
        <taxon>Burkholderiales</taxon>
        <taxon>Oxalobacteraceae</taxon>
        <taxon>Undibacterium</taxon>
    </lineage>
</organism>